<gene>
    <name evidence="2" type="ORF">U14_03153</name>
</gene>
<dbReference type="Gene3D" id="3.40.50.2000">
    <property type="entry name" value="Glycogen Phosphorylase B"/>
    <property type="match status" value="2"/>
</dbReference>
<name>A0A081BNE1_9BACT</name>
<dbReference type="SUPFAM" id="SSF53756">
    <property type="entry name" value="UDP-Glycosyltransferase/glycogen phosphorylase"/>
    <property type="match status" value="1"/>
</dbReference>
<dbReference type="InterPro" id="IPR028098">
    <property type="entry name" value="Glyco_trans_4-like_N"/>
</dbReference>
<dbReference type="AlphaFoldDB" id="A0A081BNE1"/>
<proteinExistence type="predicted"/>
<dbReference type="Pfam" id="PF13692">
    <property type="entry name" value="Glyco_trans_1_4"/>
    <property type="match status" value="1"/>
</dbReference>
<feature type="domain" description="Glycosyltransferase subfamily 4-like N-terminal" evidence="1">
    <location>
        <begin position="52"/>
        <end position="174"/>
    </location>
</feature>
<evidence type="ECO:0000313" key="2">
    <source>
        <dbReference type="EMBL" id="GAK51907.1"/>
    </source>
</evidence>
<dbReference type="EMBL" id="DF820457">
    <property type="protein sequence ID" value="GAK51907.1"/>
    <property type="molecule type" value="Genomic_DNA"/>
</dbReference>
<dbReference type="HOGENOM" id="CLU_009583_0_3_0"/>
<reference evidence="2" key="1">
    <citation type="journal article" date="2015" name="PeerJ">
        <title>First genomic representation of candidate bacterial phylum KSB3 points to enhanced environmental sensing as a trigger of wastewater bulking.</title>
        <authorList>
            <person name="Sekiguchi Y."/>
            <person name="Ohashi A."/>
            <person name="Parks D.H."/>
            <person name="Yamauchi T."/>
            <person name="Tyson G.W."/>
            <person name="Hugenholtz P."/>
        </authorList>
    </citation>
    <scope>NUCLEOTIDE SEQUENCE [LARGE SCALE GENOMIC DNA]</scope>
</reference>
<dbReference type="PANTHER" id="PTHR12526">
    <property type="entry name" value="GLYCOSYLTRANSFERASE"/>
    <property type="match status" value="1"/>
</dbReference>
<protein>
    <submittedName>
        <fullName evidence="2">Putative Glycosyl transferase, group 1</fullName>
    </submittedName>
</protein>
<organism evidence="2">
    <name type="scientific">Candidatus Moduliflexus flocculans</name>
    <dbReference type="NCBI Taxonomy" id="1499966"/>
    <lineage>
        <taxon>Bacteria</taxon>
        <taxon>Candidatus Moduliflexota</taxon>
        <taxon>Candidatus Moduliflexia</taxon>
        <taxon>Candidatus Moduliflexales</taxon>
        <taxon>Candidatus Moduliflexaceae</taxon>
    </lineage>
</organism>
<accession>A0A081BNE1</accession>
<dbReference type="PANTHER" id="PTHR12526:SF630">
    <property type="entry name" value="GLYCOSYLTRANSFERASE"/>
    <property type="match status" value="1"/>
</dbReference>
<dbReference type="CDD" id="cd03801">
    <property type="entry name" value="GT4_PimA-like"/>
    <property type="match status" value="1"/>
</dbReference>
<keyword evidence="3" id="KW-1185">Reference proteome</keyword>
<keyword evidence="2" id="KW-0808">Transferase</keyword>
<sequence>MDKFRILVFSTYAKIGGTQKTLLDFFQYASHDRFTYYHCVLLAHDILMDEIAKLQPHIPQTSFNMRGYWDIRAWWKLYHFAKDKRLDLMHTNGLKADIIGRCVGRLLGVPVNIASIHSTDPWRKWYHVWLDRYTSWMTDMYLANSEAGRLAMRRRERISLPKMMTISNGIDFERFDPDHIDGQRIQALREEFGILSTTKVLGMVANLCHMKEHKTLIDALPRIHARFPNAICVFVGIDRMHGEIQRYVNERGCEQSVIFAGFQKDIPEWLALMDIFLLPSLWEGLPNAMLEAMAMRRPVIATPVGDVPEILTHGETGLLIPTHNPDALADAVILLLKSPEIAFKIAEAGQRLIREKYSIQTMVAQTEQLYERLILAKREKRQYNKHV</sequence>
<dbReference type="Pfam" id="PF13439">
    <property type="entry name" value="Glyco_transf_4"/>
    <property type="match status" value="1"/>
</dbReference>
<dbReference type="Proteomes" id="UP000030700">
    <property type="component" value="Unassembled WGS sequence"/>
</dbReference>
<dbReference type="STRING" id="1499966.U14_03153"/>
<dbReference type="GO" id="GO:0016740">
    <property type="term" value="F:transferase activity"/>
    <property type="evidence" value="ECO:0007669"/>
    <property type="project" value="UniProtKB-KW"/>
</dbReference>
<evidence type="ECO:0000259" key="1">
    <source>
        <dbReference type="Pfam" id="PF13439"/>
    </source>
</evidence>
<evidence type="ECO:0000313" key="3">
    <source>
        <dbReference type="Proteomes" id="UP000030700"/>
    </source>
</evidence>